<name>A0ABR8G5N9_9NOSO</name>
<dbReference type="InterPro" id="IPR025324">
    <property type="entry name" value="DUF4230"/>
</dbReference>
<dbReference type="Proteomes" id="UP000603457">
    <property type="component" value="Unassembled WGS sequence"/>
</dbReference>
<accession>A0ABR8G5N9</accession>
<keyword evidence="1" id="KW-0812">Transmembrane</keyword>
<comment type="caution">
    <text evidence="2">The sequence shown here is derived from an EMBL/GenBank/DDBJ whole genome shotgun (WGS) entry which is preliminary data.</text>
</comment>
<dbReference type="RefSeq" id="WP_190971116.1">
    <property type="nucleotide sequence ID" value="NZ_JACJTB010000075.1"/>
</dbReference>
<proteinExistence type="predicted"/>
<keyword evidence="1" id="KW-0472">Membrane</keyword>
<dbReference type="EMBL" id="JACJTB010000075">
    <property type="protein sequence ID" value="MBD2598464.1"/>
    <property type="molecule type" value="Genomic_DNA"/>
</dbReference>
<dbReference type="Pfam" id="PF14014">
    <property type="entry name" value="DUF4230"/>
    <property type="match status" value="1"/>
</dbReference>
<evidence type="ECO:0000313" key="2">
    <source>
        <dbReference type="EMBL" id="MBD2598464.1"/>
    </source>
</evidence>
<reference evidence="2 3" key="1">
    <citation type="journal article" date="2020" name="ISME J.">
        <title>Comparative genomics reveals insights into cyanobacterial evolution and habitat adaptation.</title>
        <authorList>
            <person name="Chen M.Y."/>
            <person name="Teng W.K."/>
            <person name="Zhao L."/>
            <person name="Hu C.X."/>
            <person name="Zhou Y.K."/>
            <person name="Han B.P."/>
            <person name="Song L.R."/>
            <person name="Shu W.S."/>
        </authorList>
    </citation>
    <scope>NUCLEOTIDE SEQUENCE [LARGE SCALE GENOMIC DNA]</scope>
    <source>
        <strain evidence="2 3">FACHB-130</strain>
    </source>
</reference>
<keyword evidence="1" id="KW-1133">Transmembrane helix</keyword>
<sequence>MTSFSGLMQTIQGVTGFFVDIKKTIIVGIIVTTSMLLFGFYVFSDQRTETKIQTVILGGLKEISDFNVVKMQSKATVVEQEKNVVFSIPLGQTKVIYEGVGTIRVGMDMKSLEIKELSENNHLVHIILPPPYITETTLDVESSRLLDHHRDGISFKSKIELQDQAQRDALKTIRVEACENGIMDAANKNAKEQAEKILYAAGYRQIIIDTQAPKSGNCPIF</sequence>
<evidence type="ECO:0000256" key="1">
    <source>
        <dbReference type="SAM" id="Phobius"/>
    </source>
</evidence>
<feature type="transmembrane region" description="Helical" evidence="1">
    <location>
        <begin position="25"/>
        <end position="43"/>
    </location>
</feature>
<gene>
    <name evidence="2" type="ORF">H6G74_29675</name>
</gene>
<evidence type="ECO:0000313" key="3">
    <source>
        <dbReference type="Proteomes" id="UP000603457"/>
    </source>
</evidence>
<organism evidence="2 3">
    <name type="scientific">Nostoc spongiaeforme FACHB-130</name>
    <dbReference type="NCBI Taxonomy" id="1357510"/>
    <lineage>
        <taxon>Bacteria</taxon>
        <taxon>Bacillati</taxon>
        <taxon>Cyanobacteriota</taxon>
        <taxon>Cyanophyceae</taxon>
        <taxon>Nostocales</taxon>
        <taxon>Nostocaceae</taxon>
        <taxon>Nostoc</taxon>
    </lineage>
</organism>
<keyword evidence="3" id="KW-1185">Reference proteome</keyword>
<protein>
    <submittedName>
        <fullName evidence="2">DUF4230 domain-containing protein</fullName>
    </submittedName>
</protein>